<feature type="region of interest" description="Disordered" evidence="1">
    <location>
        <begin position="1"/>
        <end position="21"/>
    </location>
</feature>
<proteinExistence type="predicted"/>
<accession>A0A163JD12</accession>
<reference evidence="2" key="1">
    <citation type="submission" date="2016-04" db="EMBL/GenBank/DDBJ databases">
        <authorList>
            <person name="Evans L.H."/>
            <person name="Alamgir A."/>
            <person name="Owens N."/>
            <person name="Weber N.D."/>
            <person name="Virtaneva K."/>
            <person name="Barbian K."/>
            <person name="Babar A."/>
            <person name="Rosenke K."/>
        </authorList>
    </citation>
    <scope>NUCLEOTIDE SEQUENCE [LARGE SCALE GENOMIC DNA]</scope>
    <source>
        <strain evidence="2">CBS 101.48</strain>
    </source>
</reference>
<evidence type="ECO:0000256" key="1">
    <source>
        <dbReference type="SAM" id="MobiDB-lite"/>
    </source>
</evidence>
<organism evidence="2">
    <name type="scientific">Absidia glauca</name>
    <name type="common">Pin mould</name>
    <dbReference type="NCBI Taxonomy" id="4829"/>
    <lineage>
        <taxon>Eukaryota</taxon>
        <taxon>Fungi</taxon>
        <taxon>Fungi incertae sedis</taxon>
        <taxon>Mucoromycota</taxon>
        <taxon>Mucoromycotina</taxon>
        <taxon>Mucoromycetes</taxon>
        <taxon>Mucorales</taxon>
        <taxon>Cunninghamellaceae</taxon>
        <taxon>Absidia</taxon>
    </lineage>
</organism>
<protein>
    <submittedName>
        <fullName evidence="2">Uncharacterized protein</fullName>
    </submittedName>
</protein>
<evidence type="ECO:0000313" key="3">
    <source>
        <dbReference type="Proteomes" id="UP000078561"/>
    </source>
</evidence>
<dbReference type="InParanoid" id="A0A163JD12"/>
<evidence type="ECO:0000313" key="2">
    <source>
        <dbReference type="EMBL" id="SAM00625.1"/>
    </source>
</evidence>
<name>A0A163JD12_ABSGL</name>
<keyword evidence="3" id="KW-1185">Reference proteome</keyword>
<gene>
    <name evidence="2" type="primary">ABSGL_06340.1 scaffold 8126</name>
</gene>
<dbReference type="AlphaFoldDB" id="A0A163JD12"/>
<dbReference type="EMBL" id="LT553327">
    <property type="protein sequence ID" value="SAM00625.1"/>
    <property type="molecule type" value="Genomic_DNA"/>
</dbReference>
<dbReference type="Proteomes" id="UP000078561">
    <property type="component" value="Unassembled WGS sequence"/>
</dbReference>
<sequence length="75" mass="8694">MSELEKSELEKTEKLIPHESDGKAIIHRYHRAATPHKHAHFLQPEERISKTIEGKLERESLPENNMHSVTSVQMP</sequence>